<evidence type="ECO:0000256" key="3">
    <source>
        <dbReference type="ARBA" id="ARBA00023163"/>
    </source>
</evidence>
<gene>
    <name evidence="8" type="ORF">SAMN02745172_01579</name>
</gene>
<keyword evidence="1" id="KW-0805">Transcription regulation</keyword>
<dbReference type="InterPro" id="IPR039420">
    <property type="entry name" value="WalR-like"/>
</dbReference>
<keyword evidence="9" id="KW-1185">Reference proteome</keyword>
<dbReference type="Proteomes" id="UP000186406">
    <property type="component" value="Unassembled WGS sequence"/>
</dbReference>
<evidence type="ECO:0000259" key="6">
    <source>
        <dbReference type="PROSITE" id="PS50110"/>
    </source>
</evidence>
<dbReference type="Gene3D" id="3.40.50.2300">
    <property type="match status" value="1"/>
</dbReference>
<dbReference type="CDD" id="cd00383">
    <property type="entry name" value="trans_reg_C"/>
    <property type="match status" value="1"/>
</dbReference>
<evidence type="ECO:0000313" key="9">
    <source>
        <dbReference type="Proteomes" id="UP000186406"/>
    </source>
</evidence>
<keyword evidence="4" id="KW-0597">Phosphoprotein</keyword>
<evidence type="ECO:0000256" key="1">
    <source>
        <dbReference type="ARBA" id="ARBA00023015"/>
    </source>
</evidence>
<evidence type="ECO:0000256" key="4">
    <source>
        <dbReference type="PROSITE-ProRule" id="PRU00169"/>
    </source>
</evidence>
<evidence type="ECO:0000313" key="8">
    <source>
        <dbReference type="EMBL" id="SHO64109.1"/>
    </source>
</evidence>
<dbReference type="AlphaFoldDB" id="A0A1M7ZH20"/>
<dbReference type="EMBL" id="FRXO01000003">
    <property type="protein sequence ID" value="SHO64109.1"/>
    <property type="molecule type" value="Genomic_DNA"/>
</dbReference>
<dbReference type="GO" id="GO:0032993">
    <property type="term" value="C:protein-DNA complex"/>
    <property type="evidence" value="ECO:0007669"/>
    <property type="project" value="TreeGrafter"/>
</dbReference>
<feature type="modified residue" description="4-aspartylphosphate" evidence="4">
    <location>
        <position position="51"/>
    </location>
</feature>
<dbReference type="InterPro" id="IPR001789">
    <property type="entry name" value="Sig_transdc_resp-reg_receiver"/>
</dbReference>
<reference evidence="8 9" key="1">
    <citation type="submission" date="2016-12" db="EMBL/GenBank/DDBJ databases">
        <authorList>
            <person name="Song W.-J."/>
            <person name="Kurnit D.M."/>
        </authorList>
    </citation>
    <scope>NUCLEOTIDE SEQUENCE [LARGE SCALE GENOMIC DNA]</scope>
    <source>
        <strain evidence="8 9">DSM 19599</strain>
    </source>
</reference>
<dbReference type="PROSITE" id="PS50110">
    <property type="entry name" value="RESPONSE_REGULATORY"/>
    <property type="match status" value="1"/>
</dbReference>
<dbReference type="SMART" id="SM00862">
    <property type="entry name" value="Trans_reg_C"/>
    <property type="match status" value="1"/>
</dbReference>
<accession>A0A1M7ZH20</accession>
<dbReference type="GO" id="GO:0000156">
    <property type="term" value="F:phosphorelay response regulator activity"/>
    <property type="evidence" value="ECO:0007669"/>
    <property type="project" value="TreeGrafter"/>
</dbReference>
<protein>
    <submittedName>
        <fullName evidence="8">Two-component system, OmpR family, response regulator TctD</fullName>
    </submittedName>
</protein>
<dbReference type="GO" id="GO:0006355">
    <property type="term" value="P:regulation of DNA-templated transcription"/>
    <property type="evidence" value="ECO:0007669"/>
    <property type="project" value="InterPro"/>
</dbReference>
<dbReference type="PROSITE" id="PS51755">
    <property type="entry name" value="OMPR_PHOB"/>
    <property type="match status" value="1"/>
</dbReference>
<dbReference type="PANTHER" id="PTHR48111:SF67">
    <property type="entry name" value="TRANSCRIPTIONAL REGULATORY PROTEIN TCTD"/>
    <property type="match status" value="1"/>
</dbReference>
<dbReference type="Gene3D" id="1.10.10.10">
    <property type="entry name" value="Winged helix-like DNA-binding domain superfamily/Winged helix DNA-binding domain"/>
    <property type="match status" value="1"/>
</dbReference>
<dbReference type="InterPro" id="IPR001867">
    <property type="entry name" value="OmpR/PhoB-type_DNA-bd"/>
</dbReference>
<dbReference type="InterPro" id="IPR036388">
    <property type="entry name" value="WH-like_DNA-bd_sf"/>
</dbReference>
<feature type="DNA-binding region" description="OmpR/PhoB-type" evidence="5">
    <location>
        <begin position="124"/>
        <end position="220"/>
    </location>
</feature>
<sequence length="224" mass="24586">MRILIVEDAEDLGDAVVTRLRASGHSVEWLRDGEAVLDWARDGAFDAIVLDVMLPGRDGFSVLRDLRGAGLDTPVLVATARAEVNDKVGLLDLGADDYIVKPFDLREMEARLRAVSRRPTAMTASAMQVGDLVIDLAARSVMVAGRPVECGRREFSLLEILIGRLGQVVPKDRLMTQLFAFDDDVSINAVELLVSRLRRKLEGSRVDIVTVRGTGYMARASDRP</sequence>
<dbReference type="OrthoDB" id="9802426at2"/>
<evidence type="ECO:0000256" key="2">
    <source>
        <dbReference type="ARBA" id="ARBA00023125"/>
    </source>
</evidence>
<feature type="domain" description="OmpR/PhoB-type" evidence="7">
    <location>
        <begin position="124"/>
        <end position="220"/>
    </location>
</feature>
<dbReference type="SMART" id="SM00448">
    <property type="entry name" value="REC"/>
    <property type="match status" value="1"/>
</dbReference>
<proteinExistence type="predicted"/>
<dbReference type="GO" id="GO:0005829">
    <property type="term" value="C:cytosol"/>
    <property type="evidence" value="ECO:0007669"/>
    <property type="project" value="TreeGrafter"/>
</dbReference>
<dbReference type="Pfam" id="PF00072">
    <property type="entry name" value="Response_reg"/>
    <property type="match status" value="1"/>
</dbReference>
<keyword evidence="2 5" id="KW-0238">DNA-binding</keyword>
<dbReference type="PANTHER" id="PTHR48111">
    <property type="entry name" value="REGULATOR OF RPOS"/>
    <property type="match status" value="1"/>
</dbReference>
<evidence type="ECO:0000259" key="7">
    <source>
        <dbReference type="PROSITE" id="PS51755"/>
    </source>
</evidence>
<dbReference type="Pfam" id="PF00486">
    <property type="entry name" value="Trans_reg_C"/>
    <property type="match status" value="1"/>
</dbReference>
<dbReference type="RefSeq" id="WP_073627378.1">
    <property type="nucleotide sequence ID" value="NZ_FRXO01000003.1"/>
</dbReference>
<keyword evidence="3" id="KW-0804">Transcription</keyword>
<dbReference type="InterPro" id="IPR011006">
    <property type="entry name" value="CheY-like_superfamily"/>
</dbReference>
<evidence type="ECO:0000256" key="5">
    <source>
        <dbReference type="PROSITE-ProRule" id="PRU01091"/>
    </source>
</evidence>
<dbReference type="SUPFAM" id="SSF52172">
    <property type="entry name" value="CheY-like"/>
    <property type="match status" value="1"/>
</dbReference>
<feature type="domain" description="Response regulatory" evidence="6">
    <location>
        <begin position="2"/>
        <end position="116"/>
    </location>
</feature>
<dbReference type="Gene3D" id="6.10.250.690">
    <property type="match status" value="1"/>
</dbReference>
<name>A0A1M7ZH20_9HYPH</name>
<dbReference type="STRING" id="1123029.SAMN02745172_01579"/>
<dbReference type="GO" id="GO:0000976">
    <property type="term" value="F:transcription cis-regulatory region binding"/>
    <property type="evidence" value="ECO:0007669"/>
    <property type="project" value="TreeGrafter"/>
</dbReference>
<organism evidence="8 9">
    <name type="scientific">Pseudoxanthobacter soli DSM 19599</name>
    <dbReference type="NCBI Taxonomy" id="1123029"/>
    <lineage>
        <taxon>Bacteria</taxon>
        <taxon>Pseudomonadati</taxon>
        <taxon>Pseudomonadota</taxon>
        <taxon>Alphaproteobacteria</taxon>
        <taxon>Hyphomicrobiales</taxon>
        <taxon>Segnochrobactraceae</taxon>
        <taxon>Pseudoxanthobacter</taxon>
    </lineage>
</organism>